<name>A0ABV2UZ53_9ACTN</name>
<sequence>MTSRQPLATLGASAQVPLDPLSPREGALLLERASGRSWGAGDAEPVARLAALCGHLPLALRICGLPELHSMAREFSADGRSARG</sequence>
<dbReference type="RefSeq" id="WP_355398091.1">
    <property type="nucleotide sequence ID" value="NZ_JBEGHN010000001.1"/>
</dbReference>
<dbReference type="EMBL" id="JBEXPZ010000025">
    <property type="protein sequence ID" value="MET9846833.1"/>
    <property type="molecule type" value="Genomic_DNA"/>
</dbReference>
<proteinExistence type="predicted"/>
<evidence type="ECO:0000313" key="2">
    <source>
        <dbReference type="Proteomes" id="UP001550210"/>
    </source>
</evidence>
<dbReference type="Proteomes" id="UP001550210">
    <property type="component" value="Unassembled WGS sequence"/>
</dbReference>
<comment type="caution">
    <text evidence="1">The sequence shown here is derived from an EMBL/GenBank/DDBJ whole genome shotgun (WGS) entry which is preliminary data.</text>
</comment>
<protein>
    <submittedName>
        <fullName evidence="1">Uncharacterized protein</fullName>
    </submittedName>
</protein>
<evidence type="ECO:0000313" key="1">
    <source>
        <dbReference type="EMBL" id="MET9846833.1"/>
    </source>
</evidence>
<accession>A0ABV2UZ53</accession>
<gene>
    <name evidence="1" type="ORF">ABZZ21_20130</name>
</gene>
<reference evidence="1 2" key="1">
    <citation type="submission" date="2024-06" db="EMBL/GenBank/DDBJ databases">
        <title>The Natural Products Discovery Center: Release of the First 8490 Sequenced Strains for Exploring Actinobacteria Biosynthetic Diversity.</title>
        <authorList>
            <person name="Kalkreuter E."/>
            <person name="Kautsar S.A."/>
            <person name="Yang D."/>
            <person name="Bader C.D."/>
            <person name="Teijaro C.N."/>
            <person name="Fluegel L."/>
            <person name="Davis C.M."/>
            <person name="Simpson J.R."/>
            <person name="Lauterbach L."/>
            <person name="Steele A.D."/>
            <person name="Gui C."/>
            <person name="Meng S."/>
            <person name="Li G."/>
            <person name="Viehrig K."/>
            <person name="Ye F."/>
            <person name="Su P."/>
            <person name="Kiefer A.F."/>
            <person name="Nichols A."/>
            <person name="Cepeda A.J."/>
            <person name="Yan W."/>
            <person name="Fan B."/>
            <person name="Jiang Y."/>
            <person name="Adhikari A."/>
            <person name="Zheng C.-J."/>
            <person name="Schuster L."/>
            <person name="Cowan T.M."/>
            <person name="Smanski M.J."/>
            <person name="Chevrette M.G."/>
            <person name="De Carvalho L.P.S."/>
            <person name="Shen B."/>
        </authorList>
    </citation>
    <scope>NUCLEOTIDE SEQUENCE [LARGE SCALE GENOMIC DNA]</scope>
    <source>
        <strain evidence="1 2">NPDC006434</strain>
    </source>
</reference>
<organism evidence="1 2">
    <name type="scientific">Streptomyces ossamyceticus</name>
    <dbReference type="NCBI Taxonomy" id="249581"/>
    <lineage>
        <taxon>Bacteria</taxon>
        <taxon>Bacillati</taxon>
        <taxon>Actinomycetota</taxon>
        <taxon>Actinomycetes</taxon>
        <taxon>Kitasatosporales</taxon>
        <taxon>Streptomycetaceae</taxon>
        <taxon>Streptomyces</taxon>
    </lineage>
</organism>
<keyword evidence="2" id="KW-1185">Reference proteome</keyword>